<comment type="caution">
    <text evidence="2">The sequence shown here is derived from an EMBL/GenBank/DDBJ whole genome shotgun (WGS) entry which is preliminary data.</text>
</comment>
<organism evidence="2 3">
    <name type="scientific">Wandonia haliotis</name>
    <dbReference type="NCBI Taxonomy" id="574963"/>
    <lineage>
        <taxon>Bacteria</taxon>
        <taxon>Pseudomonadati</taxon>
        <taxon>Bacteroidota</taxon>
        <taxon>Flavobacteriia</taxon>
        <taxon>Flavobacteriales</taxon>
        <taxon>Crocinitomicaceae</taxon>
        <taxon>Wandonia</taxon>
    </lineage>
</organism>
<gene>
    <name evidence="2" type="ORF">GCM10009118_24960</name>
</gene>
<evidence type="ECO:0000313" key="3">
    <source>
        <dbReference type="Proteomes" id="UP001501126"/>
    </source>
</evidence>
<name>A0ABP3Y3E2_9FLAO</name>
<dbReference type="EMBL" id="BAAAFH010000021">
    <property type="protein sequence ID" value="GAA0876086.1"/>
    <property type="molecule type" value="Genomic_DNA"/>
</dbReference>
<reference evidence="3" key="1">
    <citation type="journal article" date="2019" name="Int. J. Syst. Evol. Microbiol.">
        <title>The Global Catalogue of Microorganisms (GCM) 10K type strain sequencing project: providing services to taxonomists for standard genome sequencing and annotation.</title>
        <authorList>
            <consortium name="The Broad Institute Genomics Platform"/>
            <consortium name="The Broad Institute Genome Sequencing Center for Infectious Disease"/>
            <person name="Wu L."/>
            <person name="Ma J."/>
        </authorList>
    </citation>
    <scope>NUCLEOTIDE SEQUENCE [LARGE SCALE GENOMIC DNA]</scope>
    <source>
        <strain evidence="3">JCM 16083</strain>
    </source>
</reference>
<evidence type="ECO:0000256" key="1">
    <source>
        <dbReference type="SAM" id="SignalP"/>
    </source>
</evidence>
<keyword evidence="3" id="KW-1185">Reference proteome</keyword>
<accession>A0ABP3Y3E2</accession>
<protein>
    <recommendedName>
        <fullName evidence="4">Lipoprotein</fullName>
    </recommendedName>
</protein>
<dbReference type="Proteomes" id="UP001501126">
    <property type="component" value="Unassembled WGS sequence"/>
</dbReference>
<dbReference type="PROSITE" id="PS51257">
    <property type="entry name" value="PROKAR_LIPOPROTEIN"/>
    <property type="match status" value="1"/>
</dbReference>
<keyword evidence="1" id="KW-0732">Signal</keyword>
<dbReference type="RefSeq" id="WP_343788260.1">
    <property type="nucleotide sequence ID" value="NZ_BAAAFH010000021.1"/>
</dbReference>
<proteinExistence type="predicted"/>
<feature type="signal peptide" evidence="1">
    <location>
        <begin position="1"/>
        <end position="20"/>
    </location>
</feature>
<feature type="chain" id="PRO_5046106004" description="Lipoprotein" evidence="1">
    <location>
        <begin position="21"/>
        <end position="147"/>
    </location>
</feature>
<sequence length="147" mass="15780">MKKVKLITLGLLLAGTTALTGCKKEGCIDANAVNYDSEAKKDDNSCKYEGRVVFWHGQETAQNLSFTGTTSLLYYVNDELVGSSAASTYWTGAPSCGTDGTVTDTKDLGIAKNKGYSYRVDNQSGFTIWSGTVNYTANNCEAVELSL</sequence>
<evidence type="ECO:0008006" key="4">
    <source>
        <dbReference type="Google" id="ProtNLM"/>
    </source>
</evidence>
<evidence type="ECO:0000313" key="2">
    <source>
        <dbReference type="EMBL" id="GAA0876086.1"/>
    </source>
</evidence>